<evidence type="ECO:0000313" key="3">
    <source>
        <dbReference type="Proteomes" id="UP000198942"/>
    </source>
</evidence>
<keyword evidence="3" id="KW-1185">Reference proteome</keyword>
<accession>A0A1H8JX63</accession>
<sequence>MATKELDKEKTDASKPLRDHKPLKQEKNTTAKTLSDSKWKRKPLL</sequence>
<dbReference type="EMBL" id="FOCL01000004">
    <property type="protein sequence ID" value="SEN84798.1"/>
    <property type="molecule type" value="Genomic_DNA"/>
</dbReference>
<dbReference type="Proteomes" id="UP000198942">
    <property type="component" value="Unassembled WGS sequence"/>
</dbReference>
<dbReference type="RefSeq" id="WP_162996922.1">
    <property type="nucleotide sequence ID" value="NZ_FOCL01000004.1"/>
</dbReference>
<evidence type="ECO:0000256" key="1">
    <source>
        <dbReference type="SAM" id="MobiDB-lite"/>
    </source>
</evidence>
<name>A0A1H8JX63_9SPHI</name>
<organism evidence="2 3">
    <name type="scientific">Mucilaginibacter gossypiicola</name>
    <dbReference type="NCBI Taxonomy" id="551995"/>
    <lineage>
        <taxon>Bacteria</taxon>
        <taxon>Pseudomonadati</taxon>
        <taxon>Bacteroidota</taxon>
        <taxon>Sphingobacteriia</taxon>
        <taxon>Sphingobacteriales</taxon>
        <taxon>Sphingobacteriaceae</taxon>
        <taxon>Mucilaginibacter</taxon>
    </lineage>
</organism>
<reference evidence="3" key="1">
    <citation type="submission" date="2016-10" db="EMBL/GenBank/DDBJ databases">
        <authorList>
            <person name="Varghese N."/>
            <person name="Submissions S."/>
        </authorList>
    </citation>
    <scope>NUCLEOTIDE SEQUENCE [LARGE SCALE GENOMIC DNA]</scope>
    <source>
        <strain evidence="3">Gh-48</strain>
    </source>
</reference>
<dbReference type="AlphaFoldDB" id="A0A1H8JX63"/>
<gene>
    <name evidence="2" type="ORF">SAMN05192574_104341</name>
</gene>
<evidence type="ECO:0000313" key="2">
    <source>
        <dbReference type="EMBL" id="SEN84798.1"/>
    </source>
</evidence>
<feature type="region of interest" description="Disordered" evidence="1">
    <location>
        <begin position="1"/>
        <end position="45"/>
    </location>
</feature>
<protein>
    <submittedName>
        <fullName evidence="2">Uncharacterized protein</fullName>
    </submittedName>
</protein>
<proteinExistence type="predicted"/>
<feature type="compositionally biased region" description="Basic and acidic residues" evidence="1">
    <location>
        <begin position="1"/>
        <end position="29"/>
    </location>
</feature>